<dbReference type="Gene3D" id="1.10.3720.10">
    <property type="entry name" value="MetI-like"/>
    <property type="match status" value="1"/>
</dbReference>
<evidence type="ECO:0000256" key="4">
    <source>
        <dbReference type="ARBA" id="ARBA00022692"/>
    </source>
</evidence>
<evidence type="ECO:0000313" key="10">
    <source>
        <dbReference type="Proteomes" id="UP000295151"/>
    </source>
</evidence>
<protein>
    <submittedName>
        <fullName evidence="9">Multiple sugar transport system permease protein</fullName>
    </submittedName>
</protein>
<dbReference type="PANTHER" id="PTHR43744:SF12">
    <property type="entry name" value="ABC TRANSPORTER PERMEASE PROTEIN MG189-RELATED"/>
    <property type="match status" value="1"/>
</dbReference>
<dbReference type="PANTHER" id="PTHR43744">
    <property type="entry name" value="ABC TRANSPORTER PERMEASE PROTEIN MG189-RELATED-RELATED"/>
    <property type="match status" value="1"/>
</dbReference>
<keyword evidence="3" id="KW-1003">Cell membrane</keyword>
<evidence type="ECO:0000256" key="5">
    <source>
        <dbReference type="ARBA" id="ARBA00022989"/>
    </source>
</evidence>
<dbReference type="PROSITE" id="PS50928">
    <property type="entry name" value="ABC_TM1"/>
    <property type="match status" value="1"/>
</dbReference>
<keyword evidence="2 7" id="KW-0813">Transport</keyword>
<evidence type="ECO:0000313" key="9">
    <source>
        <dbReference type="EMBL" id="TDU88844.1"/>
    </source>
</evidence>
<dbReference type="AlphaFoldDB" id="A0A4R7TA36"/>
<feature type="transmembrane region" description="Helical" evidence="7">
    <location>
        <begin position="242"/>
        <end position="260"/>
    </location>
</feature>
<dbReference type="SUPFAM" id="SSF161098">
    <property type="entry name" value="MetI-like"/>
    <property type="match status" value="1"/>
</dbReference>
<dbReference type="GO" id="GO:0055085">
    <property type="term" value="P:transmembrane transport"/>
    <property type="evidence" value="ECO:0007669"/>
    <property type="project" value="InterPro"/>
</dbReference>
<dbReference type="RefSeq" id="WP_133978611.1">
    <property type="nucleotide sequence ID" value="NZ_SOCE01000001.1"/>
</dbReference>
<keyword evidence="6 7" id="KW-0472">Membrane</keyword>
<dbReference type="EMBL" id="SOCE01000001">
    <property type="protein sequence ID" value="TDU88844.1"/>
    <property type="molecule type" value="Genomic_DNA"/>
</dbReference>
<comment type="caution">
    <text evidence="9">The sequence shown here is derived from an EMBL/GenBank/DDBJ whole genome shotgun (WGS) entry which is preliminary data.</text>
</comment>
<feature type="transmembrane region" description="Helical" evidence="7">
    <location>
        <begin position="74"/>
        <end position="93"/>
    </location>
</feature>
<dbReference type="CDD" id="cd06261">
    <property type="entry name" value="TM_PBP2"/>
    <property type="match status" value="1"/>
</dbReference>
<feature type="domain" description="ABC transmembrane type-1" evidence="8">
    <location>
        <begin position="70"/>
        <end position="261"/>
    </location>
</feature>
<name>A0A4R7TA36_9ACTN</name>
<evidence type="ECO:0000256" key="3">
    <source>
        <dbReference type="ARBA" id="ARBA00022475"/>
    </source>
</evidence>
<sequence length="275" mass="29582">MTLRLTGRVLTYGVLAGFSLLFLLPIGWLFVTALKTGADLASFPVTWWPADPQWGNFTKALDYVPFAGYLRNSVTVSVIFATLATLTSALVGYGLARIKGAGRSALFKFMLGTILINSLVTMLPTFIMFSRAGLVNTYIPWVVWGLAAPTYLAFMFRQFFAALPAELEEAAVIDGCSRVGIFWRIALPLAKPALATAFILSFVGTWGDFIAPLLFLDSDTTTLAVAVVNGYVDPQGGTLNNLMSAGALLYTAPVILLFAVTQKLIMQGVATSGLK</sequence>
<dbReference type="InterPro" id="IPR035906">
    <property type="entry name" value="MetI-like_sf"/>
</dbReference>
<feature type="transmembrane region" description="Helical" evidence="7">
    <location>
        <begin position="12"/>
        <end position="31"/>
    </location>
</feature>
<evidence type="ECO:0000256" key="2">
    <source>
        <dbReference type="ARBA" id="ARBA00022448"/>
    </source>
</evidence>
<feature type="transmembrane region" description="Helical" evidence="7">
    <location>
        <begin position="193"/>
        <end position="215"/>
    </location>
</feature>
<evidence type="ECO:0000256" key="7">
    <source>
        <dbReference type="RuleBase" id="RU363032"/>
    </source>
</evidence>
<gene>
    <name evidence="9" type="ORF">EV138_2395</name>
</gene>
<dbReference type="GO" id="GO:0005886">
    <property type="term" value="C:plasma membrane"/>
    <property type="evidence" value="ECO:0007669"/>
    <property type="project" value="UniProtKB-SubCell"/>
</dbReference>
<evidence type="ECO:0000259" key="8">
    <source>
        <dbReference type="PROSITE" id="PS50928"/>
    </source>
</evidence>
<evidence type="ECO:0000256" key="1">
    <source>
        <dbReference type="ARBA" id="ARBA00004651"/>
    </source>
</evidence>
<comment type="subcellular location">
    <subcellularLocation>
        <location evidence="1 7">Cell membrane</location>
        <topology evidence="1 7">Multi-pass membrane protein</topology>
    </subcellularLocation>
</comment>
<keyword evidence="5 7" id="KW-1133">Transmembrane helix</keyword>
<keyword evidence="4 7" id="KW-0812">Transmembrane</keyword>
<reference evidence="9 10" key="1">
    <citation type="submission" date="2019-03" db="EMBL/GenBank/DDBJ databases">
        <title>Genomic Encyclopedia of Type Strains, Phase III (KMG-III): the genomes of soil and plant-associated and newly described type strains.</title>
        <authorList>
            <person name="Whitman W."/>
        </authorList>
    </citation>
    <scope>NUCLEOTIDE SEQUENCE [LARGE SCALE GENOMIC DNA]</scope>
    <source>
        <strain evidence="9 10">VKM Ac-2575</strain>
    </source>
</reference>
<proteinExistence type="inferred from homology"/>
<evidence type="ECO:0000256" key="6">
    <source>
        <dbReference type="ARBA" id="ARBA00023136"/>
    </source>
</evidence>
<keyword evidence="9" id="KW-0762">Sugar transport</keyword>
<feature type="transmembrane region" description="Helical" evidence="7">
    <location>
        <begin position="105"/>
        <end position="126"/>
    </location>
</feature>
<feature type="transmembrane region" description="Helical" evidence="7">
    <location>
        <begin position="138"/>
        <end position="156"/>
    </location>
</feature>
<keyword evidence="10" id="KW-1185">Reference proteome</keyword>
<accession>A0A4R7TA36</accession>
<organism evidence="9 10">
    <name type="scientific">Kribbella voronezhensis</name>
    <dbReference type="NCBI Taxonomy" id="2512212"/>
    <lineage>
        <taxon>Bacteria</taxon>
        <taxon>Bacillati</taxon>
        <taxon>Actinomycetota</taxon>
        <taxon>Actinomycetes</taxon>
        <taxon>Propionibacteriales</taxon>
        <taxon>Kribbellaceae</taxon>
        <taxon>Kribbella</taxon>
    </lineage>
</organism>
<dbReference type="Proteomes" id="UP000295151">
    <property type="component" value="Unassembled WGS sequence"/>
</dbReference>
<dbReference type="InterPro" id="IPR000515">
    <property type="entry name" value="MetI-like"/>
</dbReference>
<dbReference type="OrthoDB" id="61122at2"/>
<dbReference type="Pfam" id="PF00528">
    <property type="entry name" value="BPD_transp_1"/>
    <property type="match status" value="1"/>
</dbReference>
<comment type="similarity">
    <text evidence="7">Belongs to the binding-protein-dependent transport system permease family.</text>
</comment>